<feature type="compositionally biased region" description="Basic and acidic residues" evidence="1">
    <location>
        <begin position="485"/>
        <end position="502"/>
    </location>
</feature>
<feature type="region of interest" description="Disordered" evidence="1">
    <location>
        <begin position="299"/>
        <end position="330"/>
    </location>
</feature>
<accession>A0A4D6KSA5</accession>
<dbReference type="AlphaFoldDB" id="A0A4D6KSA5"/>
<proteinExistence type="predicted"/>
<name>A0A4D6KSA5_VIGUN</name>
<feature type="region of interest" description="Disordered" evidence="1">
    <location>
        <begin position="109"/>
        <end position="159"/>
    </location>
</feature>
<dbReference type="EMBL" id="CP039345">
    <property type="protein sequence ID" value="QCD79580.1"/>
    <property type="molecule type" value="Genomic_DNA"/>
</dbReference>
<gene>
    <name evidence="2" type="ORF">DEO72_LG1g3225</name>
</gene>
<feature type="region of interest" description="Disordered" evidence="1">
    <location>
        <begin position="466"/>
        <end position="502"/>
    </location>
</feature>
<feature type="compositionally biased region" description="Low complexity" evidence="1">
    <location>
        <begin position="113"/>
        <end position="132"/>
    </location>
</feature>
<organism evidence="2 3">
    <name type="scientific">Vigna unguiculata</name>
    <name type="common">Cowpea</name>
    <dbReference type="NCBI Taxonomy" id="3917"/>
    <lineage>
        <taxon>Eukaryota</taxon>
        <taxon>Viridiplantae</taxon>
        <taxon>Streptophyta</taxon>
        <taxon>Embryophyta</taxon>
        <taxon>Tracheophyta</taxon>
        <taxon>Spermatophyta</taxon>
        <taxon>Magnoliopsida</taxon>
        <taxon>eudicotyledons</taxon>
        <taxon>Gunneridae</taxon>
        <taxon>Pentapetalae</taxon>
        <taxon>rosids</taxon>
        <taxon>fabids</taxon>
        <taxon>Fabales</taxon>
        <taxon>Fabaceae</taxon>
        <taxon>Papilionoideae</taxon>
        <taxon>50 kb inversion clade</taxon>
        <taxon>NPAAA clade</taxon>
        <taxon>indigoferoid/millettioid clade</taxon>
        <taxon>Phaseoleae</taxon>
        <taxon>Vigna</taxon>
    </lineage>
</organism>
<evidence type="ECO:0000256" key="1">
    <source>
        <dbReference type="SAM" id="MobiDB-lite"/>
    </source>
</evidence>
<keyword evidence="3" id="KW-1185">Reference proteome</keyword>
<evidence type="ECO:0000313" key="3">
    <source>
        <dbReference type="Proteomes" id="UP000501690"/>
    </source>
</evidence>
<feature type="compositionally biased region" description="Low complexity" evidence="1">
    <location>
        <begin position="303"/>
        <end position="315"/>
    </location>
</feature>
<dbReference type="Proteomes" id="UP000501690">
    <property type="component" value="Linkage Group LG1"/>
</dbReference>
<feature type="compositionally biased region" description="Low complexity" evidence="1">
    <location>
        <begin position="472"/>
        <end position="484"/>
    </location>
</feature>
<reference evidence="2 3" key="1">
    <citation type="submission" date="2019-04" db="EMBL/GenBank/DDBJ databases">
        <title>An improved genome assembly and genetic linkage map for asparagus bean, Vigna unguiculata ssp. sesquipedialis.</title>
        <authorList>
            <person name="Xia Q."/>
            <person name="Zhang R."/>
            <person name="Dong Y."/>
        </authorList>
    </citation>
    <scope>NUCLEOTIDE SEQUENCE [LARGE SCALE GENOMIC DNA]</scope>
    <source>
        <tissue evidence="2">Leaf</tissue>
    </source>
</reference>
<evidence type="ECO:0000313" key="2">
    <source>
        <dbReference type="EMBL" id="QCD79580.1"/>
    </source>
</evidence>
<protein>
    <submittedName>
        <fullName evidence="2">Uncharacterized protein</fullName>
    </submittedName>
</protein>
<sequence length="502" mass="56123">MKRQMNGKNGMKREKVKMTMEMNLRTLALNRCRHVHLCVKLSLIEYIETLVQFKSLWRKFRTESKYIVSQAIAAKMSSGGSDRPLPSLGHGNKGKGKKTYVVKLLSRINNINPPSTQPTTPTSTSTARSTPPALDVAGLTPTPPPIVGSSGQATHVGPSNEEFQNRFSQALSETASVGVSQSTPMDPAEEERLRNRCWLEAAGGRYKGRVYGVGHVDSNDDCVDSYIQQTQASSSQQVNPEQIIQLQTRLATSEERIRQMSSQFQTQFDTIQNFIGAIIQYLPPPAAAVAQTIFQQPNTEQGNQAEQENQVQHQQVEQDHEEAPTSPRPYQFQNRFSQALSETASVGVSQSTPMDPAEEERLRNRCWLEAAGGRYKGRVYGVGHVDSNDDCVDSYIQQTQASSSQQVNPKQIIQLQTRLATSEERIRQMSSQFQTQFDTIQNFIGAIIQYLPPPAAAVAQTIFQQPNTEQGNQAEQENQVQHQQVEQDHEEAPTSPRPYRDY</sequence>